<keyword evidence="1" id="KW-0175">Coiled coil</keyword>
<sequence>MMHAKGIFQRRALLAAAGLLCAAPTAVMAQSLRAMRAQEAQEEALQREAAFTEQLCGISLQASINWRSFSDWPEGANVAKACDRGLSDIETRCRKGAAPRVSRFVCTGDGSGANYSGATMTYGASSR</sequence>
<evidence type="ECO:0000256" key="1">
    <source>
        <dbReference type="SAM" id="Coils"/>
    </source>
</evidence>
<evidence type="ECO:0000313" key="3">
    <source>
        <dbReference type="EMBL" id="MFC6035132.1"/>
    </source>
</evidence>
<evidence type="ECO:0000313" key="4">
    <source>
        <dbReference type="Proteomes" id="UP001596116"/>
    </source>
</evidence>
<keyword evidence="2" id="KW-0732">Signal</keyword>
<dbReference type="EMBL" id="JBHPON010000001">
    <property type="protein sequence ID" value="MFC6035132.1"/>
    <property type="molecule type" value="Genomic_DNA"/>
</dbReference>
<feature type="coiled-coil region" evidence="1">
    <location>
        <begin position="28"/>
        <end position="55"/>
    </location>
</feature>
<organism evidence="3 4">
    <name type="scientific">Hyphococcus aureus</name>
    <dbReference type="NCBI Taxonomy" id="2666033"/>
    <lineage>
        <taxon>Bacteria</taxon>
        <taxon>Pseudomonadati</taxon>
        <taxon>Pseudomonadota</taxon>
        <taxon>Alphaproteobacteria</taxon>
        <taxon>Parvularculales</taxon>
        <taxon>Parvularculaceae</taxon>
        <taxon>Hyphococcus</taxon>
    </lineage>
</organism>
<gene>
    <name evidence="3" type="ORF">ACFMB1_06220</name>
</gene>
<feature type="signal peptide" evidence="2">
    <location>
        <begin position="1"/>
        <end position="29"/>
    </location>
</feature>
<keyword evidence="4" id="KW-1185">Reference proteome</keyword>
<feature type="chain" id="PRO_5045535719" evidence="2">
    <location>
        <begin position="30"/>
        <end position="127"/>
    </location>
</feature>
<name>A0ABW1KWV1_9PROT</name>
<accession>A0ABW1KWV1</accession>
<dbReference type="RefSeq" id="WP_379879539.1">
    <property type="nucleotide sequence ID" value="NZ_JBHPON010000001.1"/>
</dbReference>
<proteinExistence type="predicted"/>
<reference evidence="3 4" key="1">
    <citation type="submission" date="2024-09" db="EMBL/GenBank/DDBJ databases">
        <authorList>
            <person name="Zhang Z.-H."/>
        </authorList>
    </citation>
    <scope>NUCLEOTIDE SEQUENCE [LARGE SCALE GENOMIC DNA]</scope>
    <source>
        <strain evidence="3 4">HHTR114</strain>
    </source>
</reference>
<evidence type="ECO:0000256" key="2">
    <source>
        <dbReference type="SAM" id="SignalP"/>
    </source>
</evidence>
<protein>
    <submittedName>
        <fullName evidence="3">Uncharacterized protein</fullName>
    </submittedName>
</protein>
<dbReference type="Proteomes" id="UP001596116">
    <property type="component" value="Unassembled WGS sequence"/>
</dbReference>
<comment type="caution">
    <text evidence="3">The sequence shown here is derived from an EMBL/GenBank/DDBJ whole genome shotgun (WGS) entry which is preliminary data.</text>
</comment>